<evidence type="ECO:0000256" key="2">
    <source>
        <dbReference type="SAM" id="Phobius"/>
    </source>
</evidence>
<dbReference type="EMBL" id="JAEACQ010000253">
    <property type="protein sequence ID" value="MBL7630648.1"/>
    <property type="molecule type" value="Genomic_DNA"/>
</dbReference>
<dbReference type="AlphaFoldDB" id="A0A937REI8"/>
<reference evidence="3" key="1">
    <citation type="submission" date="2020-12" db="EMBL/GenBank/DDBJ databases">
        <title>Genomic characterization of non-nitrogen-fixing Frankia strains.</title>
        <authorList>
            <person name="Carlos-Shanley C."/>
            <person name="Guerra T."/>
            <person name="Hahn D."/>
        </authorList>
    </citation>
    <scope>NUCLEOTIDE SEQUENCE</scope>
    <source>
        <strain evidence="3">CN6</strain>
    </source>
</reference>
<gene>
    <name evidence="3" type="ORF">I7412_26510</name>
</gene>
<feature type="compositionally biased region" description="Low complexity" evidence="1">
    <location>
        <begin position="10"/>
        <end position="35"/>
    </location>
</feature>
<keyword evidence="2" id="KW-1133">Transmembrane helix</keyword>
<sequence>MARGRGNGVAKPKTPAQPKGQPAKPKVAATPAKSAAKARKPEIEPPDLKAALPYFLVRIAVFVVLTMVLIAVGVNVIWSLLFGMAAAAVVTYPIARIQKRVSRRQGDTPAAAKPDKAAKPAKPAKPGK</sequence>
<dbReference type="RefSeq" id="WP_203003474.1">
    <property type="nucleotide sequence ID" value="NZ_JADWYV010000081.1"/>
</dbReference>
<evidence type="ECO:0008006" key="5">
    <source>
        <dbReference type="Google" id="ProtNLM"/>
    </source>
</evidence>
<feature type="region of interest" description="Disordered" evidence="1">
    <location>
        <begin position="1"/>
        <end position="42"/>
    </location>
</feature>
<keyword evidence="2" id="KW-0472">Membrane</keyword>
<proteinExistence type="predicted"/>
<protein>
    <recommendedName>
        <fullName evidence="5">DUF4229 domain-containing protein</fullName>
    </recommendedName>
</protein>
<comment type="caution">
    <text evidence="3">The sequence shown here is derived from an EMBL/GenBank/DDBJ whole genome shotgun (WGS) entry which is preliminary data.</text>
</comment>
<organism evidence="3 4">
    <name type="scientific">Frankia nepalensis</name>
    <dbReference type="NCBI Taxonomy" id="1836974"/>
    <lineage>
        <taxon>Bacteria</taxon>
        <taxon>Bacillati</taxon>
        <taxon>Actinomycetota</taxon>
        <taxon>Actinomycetes</taxon>
        <taxon>Frankiales</taxon>
        <taxon>Frankiaceae</taxon>
        <taxon>Frankia</taxon>
    </lineage>
</organism>
<keyword evidence="4" id="KW-1185">Reference proteome</keyword>
<evidence type="ECO:0000313" key="4">
    <source>
        <dbReference type="Proteomes" id="UP000604475"/>
    </source>
</evidence>
<name>A0A937REI8_9ACTN</name>
<feature type="transmembrane region" description="Helical" evidence="2">
    <location>
        <begin position="76"/>
        <end position="95"/>
    </location>
</feature>
<accession>A0A937REI8</accession>
<evidence type="ECO:0000256" key="1">
    <source>
        <dbReference type="SAM" id="MobiDB-lite"/>
    </source>
</evidence>
<feature type="region of interest" description="Disordered" evidence="1">
    <location>
        <begin position="100"/>
        <end position="128"/>
    </location>
</feature>
<evidence type="ECO:0000313" key="3">
    <source>
        <dbReference type="EMBL" id="MBL7630648.1"/>
    </source>
</evidence>
<keyword evidence="2" id="KW-0812">Transmembrane</keyword>
<feature type="transmembrane region" description="Helical" evidence="2">
    <location>
        <begin position="50"/>
        <end position="70"/>
    </location>
</feature>
<dbReference type="Proteomes" id="UP000604475">
    <property type="component" value="Unassembled WGS sequence"/>
</dbReference>